<protein>
    <submittedName>
        <fullName evidence="2">Uncharacterized protein</fullName>
    </submittedName>
</protein>
<accession>A0A7W5AN16</accession>
<evidence type="ECO:0000313" key="2">
    <source>
        <dbReference type="EMBL" id="MBB3099303.1"/>
    </source>
</evidence>
<reference evidence="2 3" key="1">
    <citation type="submission" date="2020-08" db="EMBL/GenBank/DDBJ databases">
        <title>Genomic Encyclopedia of Type Strains, Phase III (KMG-III): the genomes of soil and plant-associated and newly described type strains.</title>
        <authorList>
            <person name="Whitman W."/>
        </authorList>
    </citation>
    <scope>NUCLEOTIDE SEQUENCE [LARGE SCALE GENOMIC DNA]</scope>
    <source>
        <strain evidence="2 3">CECT 3287</strain>
    </source>
</reference>
<name>A0A7W5AN16_9ACTN</name>
<feature type="region of interest" description="Disordered" evidence="1">
    <location>
        <begin position="474"/>
        <end position="499"/>
    </location>
</feature>
<dbReference type="RefSeq" id="WP_183225366.1">
    <property type="nucleotide sequence ID" value="NZ_BMPW01000021.1"/>
</dbReference>
<evidence type="ECO:0000313" key="3">
    <source>
        <dbReference type="Proteomes" id="UP000590749"/>
    </source>
</evidence>
<organism evidence="2 3">
    <name type="scientific">Actinoplanes campanulatus</name>
    <dbReference type="NCBI Taxonomy" id="113559"/>
    <lineage>
        <taxon>Bacteria</taxon>
        <taxon>Bacillati</taxon>
        <taxon>Actinomycetota</taxon>
        <taxon>Actinomycetes</taxon>
        <taxon>Micromonosporales</taxon>
        <taxon>Micromonosporaceae</taxon>
        <taxon>Actinoplanes</taxon>
    </lineage>
</organism>
<sequence>MPRKNDVALEVYYDGAWHDLVIGDYVLAGQQIKIQRGDGAQSAAMRPALLTAQLSNDEDLFRNSNPESPLYGKAGRNVPIRVSVGGVVRGHVQVSRWEASESRDFRAKPKRGSAWVDVEAGGLLQQIHQWKEPLKSPLVRNTLSLSNLIGFWPLEDPRDAPYLSTPMPGGIAGVTFGEVTLGGEQRPGGATAAAEVAADGVLTGRFLRSTASGYQLTFSAYIPATLTAAYQEIFRWTDSRNRVWAWEINDASYAYRIYDSDGSTLSYTSDSYGTQSPVQWVRFRMKVTVSGGTITYEPAWYPEGATFTTGSTQTFSGTATGQPRTWLTPRTDYSTGAFYSCVYAVDDPDIDLVSDSGVLAAFNGHAGERARNRFGRLMNEMGLPWNAIGTTALSEPMGVQPAAPFADILKEIRDTEDGLMFDAIDNIAVIFLLRNARYNRTAVRIDVNELPGRPREVTDDLGVYNIVTVSQRDGGEAAAEDATSPIGSQSSPDGIGPYEQTIDVNIDDEAVLPGLAGWWLNRGTVDLPRYPAVTVNLAALDPDKVAEIEDIDVGDALEITGYREYDIRLQVVGYTETIGWPNARSIVFTTVPDQIFDVGTYDGDRRYDLRTATVSAVAGPTATTLTIGITDDEAWSSTSAYDLMIAGELVGVPVGGMGARTGSAGAYQQVLTGAVRSKNGVRKTLPVGAEVHIATPGRWAR</sequence>
<comment type="caution">
    <text evidence="2">The sequence shown here is derived from an EMBL/GenBank/DDBJ whole genome shotgun (WGS) entry which is preliminary data.</text>
</comment>
<gene>
    <name evidence="2" type="ORF">FHR83_007009</name>
</gene>
<dbReference type="AlphaFoldDB" id="A0A7W5AN16"/>
<proteinExistence type="predicted"/>
<evidence type="ECO:0000256" key="1">
    <source>
        <dbReference type="SAM" id="MobiDB-lite"/>
    </source>
</evidence>
<dbReference type="EMBL" id="JACHXF010000018">
    <property type="protein sequence ID" value="MBB3099303.1"/>
    <property type="molecule type" value="Genomic_DNA"/>
</dbReference>
<keyword evidence="3" id="KW-1185">Reference proteome</keyword>
<dbReference type="Proteomes" id="UP000590749">
    <property type="component" value="Unassembled WGS sequence"/>
</dbReference>